<reference evidence="2" key="2">
    <citation type="submission" date="2020-09" db="EMBL/GenBank/DDBJ databases">
        <authorList>
            <person name="Sun Q."/>
            <person name="Ohkuma M."/>
        </authorList>
    </citation>
    <scope>NUCLEOTIDE SEQUENCE</scope>
    <source>
        <strain evidence="2">JCM 3276</strain>
    </source>
</reference>
<dbReference type="InterPro" id="IPR036388">
    <property type="entry name" value="WH-like_DNA-bd_sf"/>
</dbReference>
<dbReference type="InterPro" id="IPR000835">
    <property type="entry name" value="HTH_MarR-typ"/>
</dbReference>
<proteinExistence type="predicted"/>
<evidence type="ECO:0000259" key="1">
    <source>
        <dbReference type="PROSITE" id="PS50995"/>
    </source>
</evidence>
<evidence type="ECO:0000313" key="2">
    <source>
        <dbReference type="EMBL" id="GGS58484.1"/>
    </source>
</evidence>
<dbReference type="SMART" id="SM00347">
    <property type="entry name" value="HTH_MARR"/>
    <property type="match status" value="1"/>
</dbReference>
<name>A0A918GT10_9PSEU</name>
<dbReference type="Proteomes" id="UP000660680">
    <property type="component" value="Unassembled WGS sequence"/>
</dbReference>
<dbReference type="SUPFAM" id="SSF46785">
    <property type="entry name" value="Winged helix' DNA-binding domain"/>
    <property type="match status" value="1"/>
</dbReference>
<organism evidence="2 3">
    <name type="scientific">Actinokineospora fastidiosa</name>
    <dbReference type="NCBI Taxonomy" id="1816"/>
    <lineage>
        <taxon>Bacteria</taxon>
        <taxon>Bacillati</taxon>
        <taxon>Actinomycetota</taxon>
        <taxon>Actinomycetes</taxon>
        <taxon>Pseudonocardiales</taxon>
        <taxon>Pseudonocardiaceae</taxon>
        <taxon>Actinokineospora</taxon>
    </lineage>
</organism>
<dbReference type="InterPro" id="IPR039422">
    <property type="entry name" value="MarR/SlyA-like"/>
</dbReference>
<dbReference type="InterPro" id="IPR036390">
    <property type="entry name" value="WH_DNA-bd_sf"/>
</dbReference>
<dbReference type="GO" id="GO:0006950">
    <property type="term" value="P:response to stress"/>
    <property type="evidence" value="ECO:0007669"/>
    <property type="project" value="TreeGrafter"/>
</dbReference>
<dbReference type="PANTHER" id="PTHR33164">
    <property type="entry name" value="TRANSCRIPTIONAL REGULATOR, MARR FAMILY"/>
    <property type="match status" value="1"/>
</dbReference>
<dbReference type="PROSITE" id="PS50995">
    <property type="entry name" value="HTH_MARR_2"/>
    <property type="match status" value="1"/>
</dbReference>
<protein>
    <submittedName>
        <fullName evidence="2">Transcriptional regulator</fullName>
    </submittedName>
</protein>
<dbReference type="AlphaFoldDB" id="A0A918GT10"/>
<dbReference type="PANTHER" id="PTHR33164:SF106">
    <property type="entry name" value="TRANSCRIPTIONAL REGULATORY PROTEIN"/>
    <property type="match status" value="1"/>
</dbReference>
<dbReference type="PRINTS" id="PR00598">
    <property type="entry name" value="HTHMARR"/>
</dbReference>
<dbReference type="GO" id="GO:0003700">
    <property type="term" value="F:DNA-binding transcription factor activity"/>
    <property type="evidence" value="ECO:0007669"/>
    <property type="project" value="InterPro"/>
</dbReference>
<evidence type="ECO:0000313" key="3">
    <source>
        <dbReference type="Proteomes" id="UP000660680"/>
    </source>
</evidence>
<comment type="caution">
    <text evidence="2">The sequence shown here is derived from an EMBL/GenBank/DDBJ whole genome shotgun (WGS) entry which is preliminary data.</text>
</comment>
<dbReference type="RefSeq" id="WP_189214150.1">
    <property type="nucleotide sequence ID" value="NZ_BMRB01000010.1"/>
</dbReference>
<feature type="domain" description="HTH marR-type" evidence="1">
    <location>
        <begin position="9"/>
        <end position="145"/>
    </location>
</feature>
<sequence length="157" mass="17579">MADGQRFDDEVLITLLRRLTVESDRFAEMFAEVHGVHRTDMNALAVIMDAAKAGTPLSPTALAAALNLSNSATTSLLDRLERAGHVERIRSARDRRKIELRMRDQARELGIAFFAPLRQELLAAWRDLPDDHRAVIGRFLTTTIDATVTARGRFVEP</sequence>
<dbReference type="Gene3D" id="1.10.10.10">
    <property type="entry name" value="Winged helix-like DNA-binding domain superfamily/Winged helix DNA-binding domain"/>
    <property type="match status" value="1"/>
</dbReference>
<dbReference type="EMBL" id="BMRB01000010">
    <property type="protein sequence ID" value="GGS58484.1"/>
    <property type="molecule type" value="Genomic_DNA"/>
</dbReference>
<reference evidence="2" key="1">
    <citation type="journal article" date="2014" name="Int. J. Syst. Evol. Microbiol.">
        <title>Complete genome sequence of Corynebacterium casei LMG S-19264T (=DSM 44701T), isolated from a smear-ripened cheese.</title>
        <authorList>
            <consortium name="US DOE Joint Genome Institute (JGI-PGF)"/>
            <person name="Walter F."/>
            <person name="Albersmeier A."/>
            <person name="Kalinowski J."/>
            <person name="Ruckert C."/>
        </authorList>
    </citation>
    <scope>NUCLEOTIDE SEQUENCE</scope>
    <source>
        <strain evidence="2">JCM 3276</strain>
    </source>
</reference>
<gene>
    <name evidence="2" type="ORF">GCM10010171_61820</name>
</gene>
<keyword evidence="3" id="KW-1185">Reference proteome</keyword>
<accession>A0A918GT10</accession>
<dbReference type="Pfam" id="PF12802">
    <property type="entry name" value="MarR_2"/>
    <property type="match status" value="1"/>
</dbReference>